<dbReference type="GO" id="GO:0000408">
    <property type="term" value="C:EKC/KEOPS complex"/>
    <property type="evidence" value="ECO:0007669"/>
    <property type="project" value="TreeGrafter"/>
</dbReference>
<comment type="function">
    <text evidence="7">Component of the EKC/KEOPS complex that is required for the formation of a threonylcarbamoyl group on adenosine at position 37 (t(6)A37) in tRNAs that read codons beginning with adenine. The complex is probably involved in the transfer of the threonylcarbamoyl moiety of threonylcarbamoyl-AMP (TC-AMP) to the N6 group of A37. CGI121 acts as an allosteric effector that regulates the t(6)A activity of the complex. The EKC/KEOPS complex also promotes both telomere uncapping and telomere elongation. The complex is required for efficient recruitment of transcriptional coactivators. CGI121 is not required for tRNA modification.</text>
</comment>
<feature type="region of interest" description="Disordered" evidence="9">
    <location>
        <begin position="105"/>
        <end position="143"/>
    </location>
</feature>
<evidence type="ECO:0000256" key="1">
    <source>
        <dbReference type="ARBA" id="ARBA00004123"/>
    </source>
</evidence>
<dbReference type="PANTHER" id="PTHR15840:SF10">
    <property type="entry name" value="EKC_KEOPS COMPLEX SUBUNIT TPRKB"/>
    <property type="match status" value="1"/>
</dbReference>
<evidence type="ECO:0000256" key="8">
    <source>
        <dbReference type="RuleBase" id="RU004398"/>
    </source>
</evidence>
<reference evidence="10" key="1">
    <citation type="submission" date="2023-01" db="EMBL/GenBank/DDBJ databases">
        <title>The chitinases involved in constricting ring structure development in the nematode-trapping fungus Drechslerella dactyloides.</title>
        <authorList>
            <person name="Wang R."/>
            <person name="Zhang L."/>
            <person name="Tang P."/>
            <person name="Li S."/>
            <person name="Liang L."/>
        </authorList>
    </citation>
    <scope>NUCLEOTIDE SEQUENCE</scope>
    <source>
        <strain evidence="10">YMF1.00031</strain>
    </source>
</reference>
<comment type="caution">
    <text evidence="10">The sequence shown here is derived from an EMBL/GenBank/DDBJ whole genome shotgun (WGS) entry which is preliminary data.</text>
</comment>
<proteinExistence type="inferred from homology"/>
<dbReference type="GO" id="GO:0005634">
    <property type="term" value="C:nucleus"/>
    <property type="evidence" value="ECO:0007669"/>
    <property type="project" value="UniProtKB-SubCell"/>
</dbReference>
<dbReference type="AlphaFoldDB" id="A0AAD6NKV7"/>
<keyword evidence="11" id="KW-1185">Reference proteome</keyword>
<feature type="compositionally biased region" description="Pro residues" evidence="9">
    <location>
        <begin position="30"/>
        <end position="42"/>
    </location>
</feature>
<name>A0AAD6NKV7_DREDA</name>
<evidence type="ECO:0000313" key="10">
    <source>
        <dbReference type="EMBL" id="KAJ6261760.1"/>
    </source>
</evidence>
<feature type="compositionally biased region" description="Low complexity" evidence="9">
    <location>
        <begin position="105"/>
        <end position="117"/>
    </location>
</feature>
<evidence type="ECO:0000313" key="11">
    <source>
        <dbReference type="Proteomes" id="UP001221413"/>
    </source>
</evidence>
<evidence type="ECO:0000256" key="2">
    <source>
        <dbReference type="ARBA" id="ARBA00005546"/>
    </source>
</evidence>
<dbReference type="Pfam" id="PF08617">
    <property type="entry name" value="CGI-121"/>
    <property type="match status" value="1"/>
</dbReference>
<organism evidence="10 11">
    <name type="scientific">Drechslerella dactyloides</name>
    <name type="common">Nematode-trapping fungus</name>
    <name type="synonym">Arthrobotrys dactyloides</name>
    <dbReference type="NCBI Taxonomy" id="74499"/>
    <lineage>
        <taxon>Eukaryota</taxon>
        <taxon>Fungi</taxon>
        <taxon>Dikarya</taxon>
        <taxon>Ascomycota</taxon>
        <taxon>Pezizomycotina</taxon>
        <taxon>Orbiliomycetes</taxon>
        <taxon>Orbiliales</taxon>
        <taxon>Orbiliaceae</taxon>
        <taxon>Drechslerella</taxon>
    </lineage>
</organism>
<dbReference type="InterPro" id="IPR036504">
    <property type="entry name" value="CGI121/TPRKB_sf"/>
</dbReference>
<evidence type="ECO:0000256" key="4">
    <source>
        <dbReference type="ARBA" id="ARBA00016009"/>
    </source>
</evidence>
<dbReference type="SUPFAM" id="SSF143870">
    <property type="entry name" value="PF0523-like"/>
    <property type="match status" value="1"/>
</dbReference>
<dbReference type="Gene3D" id="3.30.2380.10">
    <property type="entry name" value="CGI121/TPRKB"/>
    <property type="match status" value="1"/>
</dbReference>
<evidence type="ECO:0000256" key="9">
    <source>
        <dbReference type="SAM" id="MobiDB-lite"/>
    </source>
</evidence>
<accession>A0AAD6NKV7</accession>
<sequence length="567" mass="60897">MHLPITPSLSCSLPLLLSPSHSFSRSFSRAPPPAAAAAPPPTCSRCSRSSETQARQDRTGKRTDGRLNSLARPPGLAWPGCIASDPALDAPLGLAPVLAPAPSPLLRRPPTAPRASLVPPAAPGRPSDGDPNCPNHPNCRQKGDQASILAARDPLSCRRGARGLPQPRSGPLRRAQIDLQCRTEGPIRASSSNLGSTCASAYTKVIPLAGVPGYKLHLALFTAVSNAAALHGKLLAKNPAYEYAFIDPSILVSTLQPLAAAFRAVHDLLDPAVGLRTPNVHSETVFSLSPSHNITDSYRRFGISPSTTSLLAIKILDTTSPSYNEADVVSALSSLVEGTEIPFTTASLRSLTDVAKVKKYYKLKDLGAVDALYARKGREVEKRGEEAVWADLEVAVLGQMALRSLAEHRHHHQVPSGAQVHYHQDPGAGAAVFFQRCGDQAPPAAEQGPEAGTDRWVVAVPIAPDGPSDDEHEGVGEEEVAVVVVLPERDVPGVESRLALDLLGLRYRLVLRWDLDHQALHHLVRCLVLLHSLRDLDRPARRLVRSVHRLDCLARHLARRIVDGQDH</sequence>
<evidence type="ECO:0000256" key="7">
    <source>
        <dbReference type="ARBA" id="ARBA00025043"/>
    </source>
</evidence>
<protein>
    <recommendedName>
        <fullName evidence="4">EKC/KEOPS complex subunit CGI121</fullName>
    </recommendedName>
    <alternativeName>
        <fullName evidence="3">EKC/KEOPS complex subunit cgi121</fullName>
    </alternativeName>
</protein>
<evidence type="ECO:0000256" key="3">
    <source>
        <dbReference type="ARBA" id="ARBA00015316"/>
    </source>
</evidence>
<dbReference type="InterPro" id="IPR013926">
    <property type="entry name" value="CGI121/TPRKB"/>
</dbReference>
<dbReference type="EMBL" id="JAQGDS010000003">
    <property type="protein sequence ID" value="KAJ6261760.1"/>
    <property type="molecule type" value="Genomic_DNA"/>
</dbReference>
<comment type="similarity">
    <text evidence="2 8">Belongs to the CGI121/TPRKB family.</text>
</comment>
<feature type="region of interest" description="Disordered" evidence="9">
    <location>
        <begin position="22"/>
        <end position="71"/>
    </location>
</feature>
<feature type="compositionally biased region" description="Basic and acidic residues" evidence="9">
    <location>
        <begin position="54"/>
        <end position="65"/>
    </location>
</feature>
<keyword evidence="5" id="KW-0819">tRNA processing</keyword>
<evidence type="ECO:0000256" key="5">
    <source>
        <dbReference type="ARBA" id="ARBA00022694"/>
    </source>
</evidence>
<keyword evidence="6 8" id="KW-0539">Nucleus</keyword>
<dbReference type="PANTHER" id="PTHR15840">
    <property type="entry name" value="CGI-121 FAMILY MEMBER"/>
    <property type="match status" value="1"/>
</dbReference>
<dbReference type="GO" id="GO:0002949">
    <property type="term" value="P:tRNA threonylcarbamoyladenosine modification"/>
    <property type="evidence" value="ECO:0007669"/>
    <property type="project" value="TreeGrafter"/>
</dbReference>
<dbReference type="Proteomes" id="UP001221413">
    <property type="component" value="Unassembled WGS sequence"/>
</dbReference>
<evidence type="ECO:0000256" key="6">
    <source>
        <dbReference type="ARBA" id="ARBA00023242"/>
    </source>
</evidence>
<dbReference type="GO" id="GO:0005829">
    <property type="term" value="C:cytosol"/>
    <property type="evidence" value="ECO:0007669"/>
    <property type="project" value="TreeGrafter"/>
</dbReference>
<gene>
    <name evidence="10" type="ORF">Dda_2559</name>
</gene>
<comment type="subcellular location">
    <subcellularLocation>
        <location evidence="1">Nucleus</location>
    </subcellularLocation>
</comment>